<dbReference type="PANTHER" id="PTHR36195">
    <property type="entry name" value="DOMAIN PROTEIN, PUTATIVE (AFU_ORTHOLOGUE AFUA_5G01990)-RELATED-RELATED"/>
    <property type="match status" value="1"/>
</dbReference>
<reference evidence="2" key="1">
    <citation type="journal article" date="2020" name="Stud. Mycol.">
        <title>101 Dothideomycetes genomes: a test case for predicting lifestyles and emergence of pathogens.</title>
        <authorList>
            <person name="Haridas S."/>
            <person name="Albert R."/>
            <person name="Binder M."/>
            <person name="Bloem J."/>
            <person name="Labutti K."/>
            <person name="Salamov A."/>
            <person name="Andreopoulos B."/>
            <person name="Baker S."/>
            <person name="Barry K."/>
            <person name="Bills G."/>
            <person name="Bluhm B."/>
            <person name="Cannon C."/>
            <person name="Castanera R."/>
            <person name="Culley D."/>
            <person name="Daum C."/>
            <person name="Ezra D."/>
            <person name="Gonzalez J."/>
            <person name="Henrissat B."/>
            <person name="Kuo A."/>
            <person name="Liang C."/>
            <person name="Lipzen A."/>
            <person name="Lutzoni F."/>
            <person name="Magnuson J."/>
            <person name="Mondo S."/>
            <person name="Nolan M."/>
            <person name="Ohm R."/>
            <person name="Pangilinan J."/>
            <person name="Park H.-J."/>
            <person name="Ramirez L."/>
            <person name="Alfaro M."/>
            <person name="Sun H."/>
            <person name="Tritt A."/>
            <person name="Yoshinaga Y."/>
            <person name="Zwiers L.-H."/>
            <person name="Turgeon B."/>
            <person name="Goodwin S."/>
            <person name="Spatafora J."/>
            <person name="Crous P."/>
            <person name="Grigoriev I."/>
        </authorList>
    </citation>
    <scope>NUCLEOTIDE SEQUENCE</scope>
    <source>
        <strain evidence="2">CBS 119925</strain>
    </source>
</reference>
<keyword evidence="3" id="KW-1185">Reference proteome</keyword>
<dbReference type="AlphaFoldDB" id="A0A6A6UX87"/>
<dbReference type="Proteomes" id="UP000799440">
    <property type="component" value="Unassembled WGS sequence"/>
</dbReference>
<dbReference type="Pfam" id="PF04681">
    <property type="entry name" value="Bys1"/>
    <property type="match status" value="1"/>
</dbReference>
<dbReference type="EMBL" id="MU006610">
    <property type="protein sequence ID" value="KAF2742379.1"/>
    <property type="molecule type" value="Genomic_DNA"/>
</dbReference>
<evidence type="ECO:0000313" key="2">
    <source>
        <dbReference type="EMBL" id="KAF2742379.1"/>
    </source>
</evidence>
<evidence type="ECO:0000313" key="3">
    <source>
        <dbReference type="Proteomes" id="UP000799440"/>
    </source>
</evidence>
<feature type="signal peptide" evidence="1">
    <location>
        <begin position="1"/>
        <end position="21"/>
    </location>
</feature>
<dbReference type="OrthoDB" id="3682664at2759"/>
<organism evidence="2 3">
    <name type="scientific">Sporormia fimetaria CBS 119925</name>
    <dbReference type="NCBI Taxonomy" id="1340428"/>
    <lineage>
        <taxon>Eukaryota</taxon>
        <taxon>Fungi</taxon>
        <taxon>Dikarya</taxon>
        <taxon>Ascomycota</taxon>
        <taxon>Pezizomycotina</taxon>
        <taxon>Dothideomycetes</taxon>
        <taxon>Pleosporomycetidae</taxon>
        <taxon>Pleosporales</taxon>
        <taxon>Sporormiaceae</taxon>
        <taxon>Sporormia</taxon>
    </lineage>
</organism>
<sequence length="148" mass="15260">MRSSTLTLLALGSSVAAVGNAVVKNNCPTTFYLWSVGGSVGPQQTIAPGQNYTEALRRDPTTGGIALKMTKTPDGLYTGAPTQIFSYSLDGSLVWYDMSAVFGAPFNGQRLTVSGGGGTIDWPQGTNPGGSQVKLSSSDSNVVFTACA</sequence>
<protein>
    <submittedName>
        <fullName evidence="2">BYS1 domain protein</fullName>
    </submittedName>
</protein>
<name>A0A6A6UX87_9PLEO</name>
<keyword evidence="1" id="KW-0732">Signal</keyword>
<gene>
    <name evidence="2" type="ORF">M011DRAFT_462519</name>
</gene>
<accession>A0A6A6UX87</accession>
<dbReference type="PANTHER" id="PTHR36195:SF4">
    <property type="entry name" value="DOMAIN PROTEIN, PUTATIVE (AFU_ORTHOLOGUE AFUA_5G01990)-RELATED"/>
    <property type="match status" value="1"/>
</dbReference>
<feature type="chain" id="PRO_5025427409" evidence="1">
    <location>
        <begin position="22"/>
        <end position="148"/>
    </location>
</feature>
<dbReference type="InterPro" id="IPR006771">
    <property type="entry name" value="CetA-like"/>
</dbReference>
<proteinExistence type="predicted"/>
<evidence type="ECO:0000256" key="1">
    <source>
        <dbReference type="SAM" id="SignalP"/>
    </source>
</evidence>